<name>A0ABD3SD98_9STRA</name>
<feature type="transmembrane region" description="Helical" evidence="1">
    <location>
        <begin position="144"/>
        <end position="168"/>
    </location>
</feature>
<gene>
    <name evidence="3" type="ORF">ACHAXA_001977</name>
</gene>
<accession>A0ABD3SD98</accession>
<organism evidence="3 4">
    <name type="scientific">Cyclostephanos tholiformis</name>
    <dbReference type="NCBI Taxonomy" id="382380"/>
    <lineage>
        <taxon>Eukaryota</taxon>
        <taxon>Sar</taxon>
        <taxon>Stramenopiles</taxon>
        <taxon>Ochrophyta</taxon>
        <taxon>Bacillariophyta</taxon>
        <taxon>Coscinodiscophyceae</taxon>
        <taxon>Thalassiosirophycidae</taxon>
        <taxon>Stephanodiscales</taxon>
        <taxon>Stephanodiscaceae</taxon>
        <taxon>Cyclostephanos</taxon>
    </lineage>
</organism>
<keyword evidence="1" id="KW-0812">Transmembrane</keyword>
<keyword evidence="1" id="KW-1133">Transmembrane helix</keyword>
<evidence type="ECO:0000313" key="4">
    <source>
        <dbReference type="Proteomes" id="UP001530377"/>
    </source>
</evidence>
<sequence>MVKDTPNDDSSYPLNCIDDTGDGFSGWFAISNPRQCNDFCYWQLPSQNISYAAWNTANPHKSTVISTPLGMAYWTCAYDSAGDKAVASAAEEHRWVDSWRRYYSPPNDDPNIENVPNVPFPYLKCQKGAGELLKTWSGEAVKSAVFWESLILLVSLIFVIEIVVLYFFCKRRGRATRYEHVSLEIGGVLENEADFVVSQGTTRHIDKEGNDDEEFNFVPMKFSFLQSFTSKKHRATPASLTSTYFPRCRYCAYFASPKSLWTVRILLVILLNGFLAGTLSFLAISLIEIKARPYYSERMQKLTPACSDPNAICAAGNRDINKQSARWPPLESVQGGEDDSTRPFLAIPDTMRPFSYIIASDAQLYWFNGEWAEMGQKSMPSSCSPSDSCARCTGNHGRSTNLRLRKAWEGLMSGKTDGLNSTNGGLPIPNTLVMNGDLTAYFHPWEKRAYDSIYNNIDGLKYYFPSLGNHDIEHSSGAMFGGDEWLGGLPNCNMEHAIGFMKSGFCGQIPAFGADRIVRYDSSSLAYSWDEGRYHFVHCHYYPSYEMASVNYRSSLEWLERDLQLAHDAGLTTILFVHAAEGLNEAMETVILGKNVRAIIAGHTHRCLSRKCERVYPLHEAQVKGMNPQELADAKCIPAAYDICQVLYGDNMIYVKDKDPDVPYPKKRLENIVRKDKPLCPKLVPFFINETDNSLLCRRVLYSQPNFPFASNHNSSGESIPIFWSGSASFETFLRGDFYEDHFIINGMTVAFEGGEAARYVDLHEVPNAVYPYHDTSDIEEIVIHL</sequence>
<protein>
    <recommendedName>
        <fullName evidence="2">Calcineurin-like phosphoesterase domain-containing protein</fullName>
    </recommendedName>
</protein>
<dbReference type="InterPro" id="IPR029052">
    <property type="entry name" value="Metallo-depent_PP-like"/>
</dbReference>
<dbReference type="Pfam" id="PF00149">
    <property type="entry name" value="Metallophos"/>
    <property type="match status" value="1"/>
</dbReference>
<dbReference type="Proteomes" id="UP001530377">
    <property type="component" value="Unassembled WGS sequence"/>
</dbReference>
<dbReference type="SUPFAM" id="SSF56300">
    <property type="entry name" value="Metallo-dependent phosphatases"/>
    <property type="match status" value="1"/>
</dbReference>
<feature type="domain" description="Calcineurin-like phosphoesterase" evidence="2">
    <location>
        <begin position="429"/>
        <end position="607"/>
    </location>
</feature>
<dbReference type="AlphaFoldDB" id="A0ABD3SD98"/>
<dbReference type="InterPro" id="IPR004843">
    <property type="entry name" value="Calcineurin-like_PHP"/>
</dbReference>
<keyword evidence="1" id="KW-0472">Membrane</keyword>
<evidence type="ECO:0000256" key="1">
    <source>
        <dbReference type="SAM" id="Phobius"/>
    </source>
</evidence>
<evidence type="ECO:0000259" key="2">
    <source>
        <dbReference type="Pfam" id="PF00149"/>
    </source>
</evidence>
<proteinExistence type="predicted"/>
<evidence type="ECO:0000313" key="3">
    <source>
        <dbReference type="EMBL" id="KAL3822512.1"/>
    </source>
</evidence>
<dbReference type="Gene3D" id="3.60.21.10">
    <property type="match status" value="1"/>
</dbReference>
<reference evidence="3 4" key="1">
    <citation type="submission" date="2024-10" db="EMBL/GenBank/DDBJ databases">
        <title>Updated reference genomes for cyclostephanoid diatoms.</title>
        <authorList>
            <person name="Roberts W.R."/>
            <person name="Alverson A.J."/>
        </authorList>
    </citation>
    <scope>NUCLEOTIDE SEQUENCE [LARGE SCALE GENOMIC DNA]</scope>
    <source>
        <strain evidence="3 4">AJA228-03</strain>
    </source>
</reference>
<keyword evidence="4" id="KW-1185">Reference proteome</keyword>
<feature type="transmembrane region" description="Helical" evidence="1">
    <location>
        <begin position="265"/>
        <end position="287"/>
    </location>
</feature>
<dbReference type="EMBL" id="JALLPB020000063">
    <property type="protein sequence ID" value="KAL3822512.1"/>
    <property type="molecule type" value="Genomic_DNA"/>
</dbReference>
<comment type="caution">
    <text evidence="3">The sequence shown here is derived from an EMBL/GenBank/DDBJ whole genome shotgun (WGS) entry which is preliminary data.</text>
</comment>